<dbReference type="PANTHER" id="PTHR33836:SF1">
    <property type="entry name" value="LOW-TEMPERATURE-INDUCED 65 KDA PROTEIN-RELATED"/>
    <property type="match status" value="1"/>
</dbReference>
<dbReference type="GO" id="GO:0009737">
    <property type="term" value="P:response to abscisic acid"/>
    <property type="evidence" value="ECO:0007669"/>
    <property type="project" value="InterPro"/>
</dbReference>
<feature type="region of interest" description="Disordered" evidence="1">
    <location>
        <begin position="213"/>
        <end position="258"/>
    </location>
</feature>
<accession>A0A2G5E165</accession>
<dbReference type="GO" id="GO:0006950">
    <property type="term" value="P:response to stress"/>
    <property type="evidence" value="ECO:0007669"/>
    <property type="project" value="TreeGrafter"/>
</dbReference>
<dbReference type="STRING" id="218851.A0A2G5E165"/>
<dbReference type="FunCoup" id="A0A2G5E165">
    <property type="interactions" value="262"/>
</dbReference>
<feature type="region of interest" description="Disordered" evidence="1">
    <location>
        <begin position="94"/>
        <end position="125"/>
    </location>
</feature>
<evidence type="ECO:0000313" key="4">
    <source>
        <dbReference type="Proteomes" id="UP000230069"/>
    </source>
</evidence>
<dbReference type="Pfam" id="PF07918">
    <property type="entry name" value="CAP160"/>
    <property type="match status" value="2"/>
</dbReference>
<proteinExistence type="predicted"/>
<evidence type="ECO:0000313" key="3">
    <source>
        <dbReference type="EMBL" id="PIA49475.1"/>
    </source>
</evidence>
<feature type="region of interest" description="Disordered" evidence="1">
    <location>
        <begin position="151"/>
        <end position="183"/>
    </location>
</feature>
<dbReference type="OrthoDB" id="1934648at2759"/>
<dbReference type="AlphaFoldDB" id="A0A2G5E165"/>
<dbReference type="PANTHER" id="PTHR33836">
    <property type="entry name" value="LOW-TEMPERATURE-INDUCED 65 KDA PROTEIN-RELATED"/>
    <property type="match status" value="1"/>
</dbReference>
<feature type="compositionally biased region" description="Polar residues" evidence="1">
    <location>
        <begin position="14"/>
        <end position="33"/>
    </location>
</feature>
<feature type="compositionally biased region" description="Basic and acidic residues" evidence="1">
    <location>
        <begin position="1"/>
        <end position="13"/>
    </location>
</feature>
<evidence type="ECO:0000259" key="2">
    <source>
        <dbReference type="Pfam" id="PF23399"/>
    </source>
</evidence>
<dbReference type="InterPro" id="IPR057059">
    <property type="entry name" value="LTI65/LTI78_PGEED"/>
</dbReference>
<protein>
    <recommendedName>
        <fullName evidence="2">LTI65/LTI78 PGEED repeat domain-containing protein</fullName>
    </recommendedName>
</protein>
<evidence type="ECO:0000256" key="1">
    <source>
        <dbReference type="SAM" id="MobiDB-lite"/>
    </source>
</evidence>
<feature type="compositionally biased region" description="Polar residues" evidence="1">
    <location>
        <begin position="218"/>
        <end position="235"/>
    </location>
</feature>
<feature type="domain" description="LTI65/LTI78 PGEED repeat" evidence="2">
    <location>
        <begin position="255"/>
        <end position="286"/>
    </location>
</feature>
<dbReference type="InterPro" id="IPR012418">
    <property type="entry name" value="CAP160"/>
</dbReference>
<feature type="compositionally biased region" description="Polar residues" evidence="1">
    <location>
        <begin position="96"/>
        <end position="107"/>
    </location>
</feature>
<feature type="compositionally biased region" description="Basic and acidic residues" evidence="1">
    <location>
        <begin position="389"/>
        <end position="398"/>
    </location>
</feature>
<feature type="compositionally biased region" description="Polar residues" evidence="1">
    <location>
        <begin position="378"/>
        <end position="388"/>
    </location>
</feature>
<sequence>MDINDEPQHKKESTTTGSHDPTSDWSSNKTSTIPEDASVPESFNASTENYPQDMNVDEPAKQQSGYKGTMSPAGSAITDKAISAKDVVASKIGYGATNNNGTGSQMNKEGDESVREPAAQQSSYTGMISSATSTIAGTAVSAKNVVASKLGYGGNNNPTSPTASDMNKGNPTSPTAQTGGGVTGYGRQIASTVTDKLAPVYGKVAGVGSVVLSKLPGTGTNENAGTDSDTRTNTGLDRGADVPVETGSGVGGTTDKGAVGVKGYIAEKLKPGEEDKALSEVISGALYKRGKGVDEEKKPMGEVVSDAFHKRNNDDDEVERENKPMGKVTESEEVANRLGSSESEKLGKVSGSESPSGTGVVDKFKGAFTNWFGKGGETNPTQAFNDHNTPSHDAKGEQDISTLGGHNESQDGERRLQDSAN</sequence>
<feature type="compositionally biased region" description="Polar residues" evidence="1">
    <location>
        <begin position="155"/>
        <end position="177"/>
    </location>
</feature>
<reference evidence="3 4" key="1">
    <citation type="submission" date="2017-09" db="EMBL/GenBank/DDBJ databases">
        <title>WGS assembly of Aquilegia coerulea Goldsmith.</title>
        <authorList>
            <person name="Hodges S."/>
            <person name="Kramer E."/>
            <person name="Nordborg M."/>
            <person name="Tomkins J."/>
            <person name="Borevitz J."/>
            <person name="Derieg N."/>
            <person name="Yan J."/>
            <person name="Mihaltcheva S."/>
            <person name="Hayes R.D."/>
            <person name="Rokhsar D."/>
        </authorList>
    </citation>
    <scope>NUCLEOTIDE SEQUENCE [LARGE SCALE GENOMIC DNA]</scope>
    <source>
        <strain evidence="4">cv. Goldsmith</strain>
    </source>
</reference>
<organism evidence="3 4">
    <name type="scientific">Aquilegia coerulea</name>
    <name type="common">Rocky mountain columbine</name>
    <dbReference type="NCBI Taxonomy" id="218851"/>
    <lineage>
        <taxon>Eukaryota</taxon>
        <taxon>Viridiplantae</taxon>
        <taxon>Streptophyta</taxon>
        <taxon>Embryophyta</taxon>
        <taxon>Tracheophyta</taxon>
        <taxon>Spermatophyta</taxon>
        <taxon>Magnoliopsida</taxon>
        <taxon>Ranunculales</taxon>
        <taxon>Ranunculaceae</taxon>
        <taxon>Thalictroideae</taxon>
        <taxon>Aquilegia</taxon>
    </lineage>
</organism>
<dbReference type="Pfam" id="PF23399">
    <property type="entry name" value="LTI65_PGEED"/>
    <property type="match status" value="1"/>
</dbReference>
<name>A0A2G5E165_AQUCA</name>
<gene>
    <name evidence="3" type="ORF">AQUCO_01300347v1</name>
</gene>
<dbReference type="EMBL" id="KZ305030">
    <property type="protein sequence ID" value="PIA49475.1"/>
    <property type="molecule type" value="Genomic_DNA"/>
</dbReference>
<dbReference type="InterPro" id="IPR037491">
    <property type="entry name" value="LTI78/LTI65"/>
</dbReference>
<feature type="region of interest" description="Disordered" evidence="1">
    <location>
        <begin position="292"/>
        <end position="421"/>
    </location>
</feature>
<keyword evidence="4" id="KW-1185">Reference proteome</keyword>
<dbReference type="InParanoid" id="A0A2G5E165"/>
<dbReference type="Proteomes" id="UP000230069">
    <property type="component" value="Unassembled WGS sequence"/>
</dbReference>
<feature type="compositionally biased region" description="Polar residues" evidence="1">
    <location>
        <begin position="41"/>
        <end position="52"/>
    </location>
</feature>
<feature type="region of interest" description="Disordered" evidence="1">
    <location>
        <begin position="1"/>
        <end position="74"/>
    </location>
</feature>
<feature type="compositionally biased region" description="Basic and acidic residues" evidence="1">
    <location>
        <begin position="408"/>
        <end position="421"/>
    </location>
</feature>